<dbReference type="Proteomes" id="UP000006251">
    <property type="component" value="Unassembled WGS sequence"/>
</dbReference>
<organism evidence="3 4">
    <name type="scientific">Brumicola pallidula DSM 14239 = ACAM 615</name>
    <dbReference type="NCBI Taxonomy" id="1121922"/>
    <lineage>
        <taxon>Bacteria</taxon>
        <taxon>Pseudomonadati</taxon>
        <taxon>Pseudomonadota</taxon>
        <taxon>Gammaproteobacteria</taxon>
        <taxon>Alteromonadales</taxon>
        <taxon>Alteromonadaceae</taxon>
        <taxon>Brumicola</taxon>
    </lineage>
</organism>
<dbReference type="InterPro" id="IPR013094">
    <property type="entry name" value="AB_hydrolase_3"/>
</dbReference>
<dbReference type="InterPro" id="IPR050300">
    <property type="entry name" value="GDXG_lipolytic_enzyme"/>
</dbReference>
<proteinExistence type="predicted"/>
<keyword evidence="1 3" id="KW-0378">Hydrolase</keyword>
<dbReference type="OrthoDB" id="9806180at2"/>
<evidence type="ECO:0000259" key="2">
    <source>
        <dbReference type="Pfam" id="PF07859"/>
    </source>
</evidence>
<dbReference type="AlphaFoldDB" id="K6Y3S4"/>
<evidence type="ECO:0000313" key="3">
    <source>
        <dbReference type="EMBL" id="GAC27454.1"/>
    </source>
</evidence>
<evidence type="ECO:0000313" key="4">
    <source>
        <dbReference type="Proteomes" id="UP000006251"/>
    </source>
</evidence>
<dbReference type="Pfam" id="PF07859">
    <property type="entry name" value="Abhydrolase_3"/>
    <property type="match status" value="1"/>
</dbReference>
<dbReference type="PANTHER" id="PTHR48081:SF8">
    <property type="entry name" value="ALPHA_BETA HYDROLASE FOLD-3 DOMAIN-CONTAINING PROTEIN-RELATED"/>
    <property type="match status" value="1"/>
</dbReference>
<dbReference type="InterPro" id="IPR029058">
    <property type="entry name" value="AB_hydrolase_fold"/>
</dbReference>
<comment type="caution">
    <text evidence="3">The sequence shown here is derived from an EMBL/GenBank/DDBJ whole genome shotgun (WGS) entry which is preliminary data.</text>
</comment>
<name>K6Y3S4_9ALTE</name>
<reference evidence="4" key="1">
    <citation type="journal article" date="2014" name="Environ. Microbiol.">
        <title>Comparative genomics of the marine bacterial genus Glaciecola reveals the high degree of genomic diversity and genomic characteristic for cold adaptation.</title>
        <authorList>
            <person name="Qin Q.L."/>
            <person name="Xie B.B."/>
            <person name="Yu Y."/>
            <person name="Shu Y.L."/>
            <person name="Rong J.C."/>
            <person name="Zhang Y.J."/>
            <person name="Zhao D.L."/>
            <person name="Chen X.L."/>
            <person name="Zhang X.Y."/>
            <person name="Chen B."/>
            <person name="Zhou B.C."/>
            <person name="Zhang Y.Z."/>
        </authorList>
    </citation>
    <scope>NUCLEOTIDE SEQUENCE [LARGE SCALE GENOMIC DNA]</scope>
    <source>
        <strain evidence="4">ACAM 615</strain>
    </source>
</reference>
<dbReference type="RefSeq" id="WP_006009054.1">
    <property type="nucleotide sequence ID" value="NZ_AUAV01000012.1"/>
</dbReference>
<dbReference type="EMBL" id="BAEQ01000013">
    <property type="protein sequence ID" value="GAC27454.1"/>
    <property type="molecule type" value="Genomic_DNA"/>
</dbReference>
<dbReference type="STRING" id="1121922.GCA_000428905_02352"/>
<dbReference type="PANTHER" id="PTHR48081">
    <property type="entry name" value="AB HYDROLASE SUPERFAMILY PROTEIN C4A8.06C"/>
    <property type="match status" value="1"/>
</dbReference>
<dbReference type="EC" id="3.1.1.-" evidence="3"/>
<dbReference type="GO" id="GO:0016787">
    <property type="term" value="F:hydrolase activity"/>
    <property type="evidence" value="ECO:0007669"/>
    <property type="project" value="UniProtKB-KW"/>
</dbReference>
<accession>K6Y3S4</accession>
<dbReference type="Gene3D" id="3.40.50.1820">
    <property type="entry name" value="alpha/beta hydrolase"/>
    <property type="match status" value="1"/>
</dbReference>
<protein>
    <submittedName>
        <fullName evidence="3">Esterase/lipase</fullName>
        <ecNumber evidence="3">3.1.1.-</ecNumber>
    </submittedName>
</protein>
<evidence type="ECO:0000256" key="1">
    <source>
        <dbReference type="ARBA" id="ARBA00022801"/>
    </source>
</evidence>
<dbReference type="SUPFAM" id="SSF53474">
    <property type="entry name" value="alpha/beta-Hydrolases"/>
    <property type="match status" value="1"/>
</dbReference>
<keyword evidence="4" id="KW-1185">Reference proteome</keyword>
<feature type="domain" description="Alpha/beta hydrolase fold-3" evidence="2">
    <location>
        <begin position="106"/>
        <end position="316"/>
    </location>
</feature>
<sequence length="340" mass="37734">MNTNTTVNITEDKTVNIEKSHSLYAGMGKQSHDLLMAFNSEEDVSIFDFSIEEARAIFNPIFEASSAPHLNVAQENHKTVKFNGCTIPIIELTPVGNMPDNGWPTLLFLHGGGWILGDYPSYEGLAKSCCYYTKAKIIFVDYALSPESKYPQALEQIIATLNWVNEEHDMLKVDPNRIGLIGDSAGGNLAAALCLSNQKSLEPWPIKIQCLIYPLLDLSVDADYVSRKTYGNGEFFISREHIAWSRKNYLANANLCEELLVSPIKANDLQKQPESIIVAAGFDPLQDEAGAYHHRLLSFGNNSLLLRFTSTIHGFLSFSASLDIANTGLKLICSEIKQRL</sequence>
<gene>
    <name evidence="3" type="ORF">GPAL_0574</name>
</gene>